<name>A0A2K8UBC8_9GAMM</name>
<dbReference type="InterPro" id="IPR050964">
    <property type="entry name" value="Striated_Muscle_Regulatory"/>
</dbReference>
<dbReference type="InterPro" id="IPR013783">
    <property type="entry name" value="Ig-like_fold"/>
</dbReference>
<dbReference type="EMBL" id="CP020370">
    <property type="protein sequence ID" value="AUB82886.1"/>
    <property type="molecule type" value="Genomic_DNA"/>
</dbReference>
<dbReference type="InterPro" id="IPR013784">
    <property type="entry name" value="Carb-bd-like_fold"/>
</dbReference>
<dbReference type="Gene3D" id="2.60.40.10">
    <property type="entry name" value="Immunoglobulins"/>
    <property type="match status" value="2"/>
</dbReference>
<evidence type="ECO:0000313" key="5">
    <source>
        <dbReference type="Proteomes" id="UP000232638"/>
    </source>
</evidence>
<keyword evidence="1" id="KW-0677">Repeat</keyword>
<evidence type="ECO:0000256" key="1">
    <source>
        <dbReference type="ARBA" id="ARBA00022737"/>
    </source>
</evidence>
<evidence type="ECO:0000313" key="4">
    <source>
        <dbReference type="EMBL" id="AUB82886.1"/>
    </source>
</evidence>
<dbReference type="InterPro" id="IPR003961">
    <property type="entry name" value="FN3_dom"/>
</dbReference>
<dbReference type="SUPFAM" id="SSF49478">
    <property type="entry name" value="Cna protein B-type domain"/>
    <property type="match status" value="1"/>
</dbReference>
<accession>A0A2K8UBC8</accession>
<evidence type="ECO:0000256" key="2">
    <source>
        <dbReference type="SAM" id="SignalP"/>
    </source>
</evidence>
<feature type="domain" description="Fibronectin type-III" evidence="3">
    <location>
        <begin position="1063"/>
        <end position="1142"/>
    </location>
</feature>
<organism evidence="4 5">
    <name type="scientific">Candidatus Thiodictyon syntrophicum</name>
    <dbReference type="NCBI Taxonomy" id="1166950"/>
    <lineage>
        <taxon>Bacteria</taxon>
        <taxon>Pseudomonadati</taxon>
        <taxon>Pseudomonadota</taxon>
        <taxon>Gammaproteobacteria</taxon>
        <taxon>Chromatiales</taxon>
        <taxon>Chromatiaceae</taxon>
        <taxon>Thiodictyon</taxon>
    </lineage>
</organism>
<dbReference type="PANTHER" id="PTHR13817">
    <property type="entry name" value="TITIN"/>
    <property type="match status" value="1"/>
</dbReference>
<dbReference type="KEGG" id="tsy:THSYN_19355"/>
<reference evidence="4 5" key="1">
    <citation type="submission" date="2017-03" db="EMBL/GenBank/DDBJ databases">
        <title>Complete genome sequence of Candidatus 'Thiodictyon syntrophicum' sp. nov. strain Cad16T, a photolithoautotroph purple sulfur bacterium isolated from an alpine meromictic lake.</title>
        <authorList>
            <person name="Luedin S.M."/>
            <person name="Pothier J.F."/>
            <person name="Danza F."/>
            <person name="Storelli N."/>
            <person name="Wittwer M."/>
            <person name="Tonolla M."/>
        </authorList>
    </citation>
    <scope>NUCLEOTIDE SEQUENCE [LARGE SCALE GENOMIC DNA]</scope>
    <source>
        <strain evidence="4 5">Cad16T</strain>
    </source>
</reference>
<proteinExistence type="predicted"/>
<protein>
    <recommendedName>
        <fullName evidence="3">Fibronectin type-III domain-containing protein</fullName>
    </recommendedName>
</protein>
<sequence length="1142" mass="118323">MMPFIRFLLLGWFLLVSQGAFAWTLSGTVFGNGTPMPNAGVKLFLASDGSAVGQTATNGSGYYTLAVDDGTYNLLVEPPSSAVGYGNSPVNGIVVAGANVTQNVALVTGATTLSGVVKLLDGTPVVGVGILLQDQIGGVTVGYMITGSDGSYSFSVAPGTYSYSLWGSNSGAMSFPGSPSSLSISNFAENTVVSAATIKDLVLPLTQMTGKTTDSNGAQVGGVELQTILGGSKPDGAYYEIMHQNGNTKSDASGNYSMTLFDGFSYTITAIPPTGSGMAQTAFDAVAVSGNTARDFALRSATTLSGIVRLPDGTPVVGVQILLQDQIAGVTVGYLTTGSDGAYSFSVAPGTYSYILSGSNSGAMSFPGSPSYLSISNFAENTVVSAATIKDLVLPLTQMSGKTTDSNGAQVGGVELQTILFGSWRPDGAYYEIAHYDGNTRSDASGNYSMTLFDGLNYTITAIPPTGSGMAQTAFDAVAVSGNTARDFALRNGTTLSGVVRLPDGTPVAGVQILLQDQIEGVTVGYLTTGNDGAYSFSVAPGTYSYILSGSESGGMSFPGSPSRLSISNFSENTVVSAATIKDLILPLTQMSGKTTDSNGARVGGVELRTTFDGTKPDGAYYEIIHYNGNNKSDASGNYSMALFDGFEYTITILPPTGSGFGQTRLSGLNVSGPTLLSVILQRSDSFAPRILSGPLVTQIGATEATVAWQTDEPATGSANWGTGSASETGYQTQHAIQMTGLGVATPYTVTVSSTDDAGNGPTTANVTFTTGPADTTAPLIIAGPTVNTLTHQSAVVEWETNEPATTQVSGDLSATIAGLRTLHRVELTGLSALTIYQISVASSDQAGNGPTTRAISFKTLAAADLTAPVITKGPWFVDVTETGATVAWETDEPANSGVSYNDGVAYGVLNDDALTQNHSVSMVGLNANTLYQVTVSSTDAFGNGPTLSQPLAVRTLGTADTEPPVFVEPPTVCNVTDRLIQVCLRTDEPASLVIEYGLAPDALTWTAARARLDPQHSLSINGLTAKTSYFMRAKVRDQAGNESISPLFQATTLASARPVPVFVQAPTVTYEGSDRVVIEWETDRPCHALVEGTVGGFPLRVSDGRLLTRHSLVITNLAPGTAYQFRVTATDVDGQRVVSDF</sequence>
<keyword evidence="2" id="KW-0732">Signal</keyword>
<dbReference type="Pfam" id="PF13620">
    <property type="entry name" value="CarboxypepD_reg"/>
    <property type="match status" value="2"/>
</dbReference>
<dbReference type="PANTHER" id="PTHR13817:SF73">
    <property type="entry name" value="FIBRONECTIN TYPE-III DOMAIN-CONTAINING PROTEIN"/>
    <property type="match status" value="1"/>
</dbReference>
<gene>
    <name evidence="4" type="ORF">THSYN_19355</name>
</gene>
<dbReference type="InterPro" id="IPR036116">
    <property type="entry name" value="FN3_sf"/>
</dbReference>
<dbReference type="GO" id="GO:0030246">
    <property type="term" value="F:carbohydrate binding"/>
    <property type="evidence" value="ECO:0007669"/>
    <property type="project" value="InterPro"/>
</dbReference>
<dbReference type="SUPFAM" id="SSF49265">
    <property type="entry name" value="Fibronectin type III"/>
    <property type="match status" value="3"/>
</dbReference>
<feature type="chain" id="PRO_5014855982" description="Fibronectin type-III domain-containing protein" evidence="2">
    <location>
        <begin position="23"/>
        <end position="1142"/>
    </location>
</feature>
<dbReference type="SMART" id="SM00060">
    <property type="entry name" value="FN3"/>
    <property type="match status" value="5"/>
</dbReference>
<feature type="signal peptide" evidence="2">
    <location>
        <begin position="1"/>
        <end position="22"/>
    </location>
</feature>
<dbReference type="Gene3D" id="2.60.40.1120">
    <property type="entry name" value="Carboxypeptidase-like, regulatory domain"/>
    <property type="match status" value="2"/>
</dbReference>
<dbReference type="SUPFAM" id="SSF49452">
    <property type="entry name" value="Starch-binding domain-like"/>
    <property type="match status" value="3"/>
</dbReference>
<dbReference type="Proteomes" id="UP000232638">
    <property type="component" value="Chromosome"/>
</dbReference>
<dbReference type="CDD" id="cd00063">
    <property type="entry name" value="FN3"/>
    <property type="match status" value="2"/>
</dbReference>
<dbReference type="RefSeq" id="WP_100920591.1">
    <property type="nucleotide sequence ID" value="NZ_CP020370.1"/>
</dbReference>
<dbReference type="AlphaFoldDB" id="A0A2K8UBC8"/>
<evidence type="ECO:0000259" key="3">
    <source>
        <dbReference type="PROSITE" id="PS50853"/>
    </source>
</evidence>
<dbReference type="OrthoDB" id="220114at2"/>
<dbReference type="PROSITE" id="PS50853">
    <property type="entry name" value="FN3"/>
    <property type="match status" value="1"/>
</dbReference>
<keyword evidence="5" id="KW-1185">Reference proteome</keyword>